<sequence length="271" mass="27639">MSARQVIGFIGLGEQGAPLALNLIDAGYALVVFDLRAEAVGPLIQAGAKLASSIKEVGSLVDMVLVCVTDDAQLDAVLEGSGGLLAAMQAGGTVVILSTVSTALVAKVGDQTGKRGLNLLDAPLTGGPVGAREKRVVHFVGGEDDTLATCRAVLEVSAHKIIHAGPLGAGTRAKLVHQLVLIGNLAVAEGGWSLGRRAGLDDGVIREVLGGGMAQSIVAERLPELVPTDHITALFRKDLSLCQQVADELGVDIPGLDFAAAYLGETISGSD</sequence>
<feature type="domain" description="6-phosphogluconate dehydrogenase NADP-binding" evidence="4">
    <location>
        <begin position="7"/>
        <end position="165"/>
    </location>
</feature>
<dbReference type="RefSeq" id="WP_070157252.1">
    <property type="nucleotide sequence ID" value="NZ_MINO01000053.1"/>
</dbReference>
<gene>
    <name evidence="6" type="primary">orf5</name>
</gene>
<dbReference type="Gene3D" id="1.10.1040.10">
    <property type="entry name" value="N-(1-d-carboxylethyl)-l-norvaline Dehydrogenase, domain 2"/>
    <property type="match status" value="1"/>
</dbReference>
<dbReference type="InterPro" id="IPR008927">
    <property type="entry name" value="6-PGluconate_DH-like_C_sf"/>
</dbReference>
<protein>
    <submittedName>
        <fullName evidence="6">Dehydrogenase</fullName>
    </submittedName>
</protein>
<feature type="active site" evidence="3">
    <location>
        <position position="174"/>
    </location>
</feature>
<dbReference type="InterPro" id="IPR036291">
    <property type="entry name" value="NAD(P)-bd_dom_sf"/>
</dbReference>
<dbReference type="AlphaFoldDB" id="A0A1W5YR04"/>
<keyword evidence="1" id="KW-0560">Oxidoreductase</keyword>
<dbReference type="SUPFAM" id="SSF48179">
    <property type="entry name" value="6-phosphogluconate dehydrogenase C-terminal domain-like"/>
    <property type="match status" value="1"/>
</dbReference>
<reference evidence="6" key="1">
    <citation type="journal article" date="2017" name="Appl. Environ. Microbiol.">
        <title>Degradation of diphenyl ether in Sphingobium phenoxybenzoativorans SC_3 is initiated by a novel ring-cleavage dioxygenase.</title>
        <authorList>
            <person name="Cai S."/>
            <person name="Chen L.W."/>
            <person name="Ai Y.C."/>
            <person name="Qiu J.G."/>
            <person name="Wang C.H."/>
            <person name="Shi C."/>
            <person name="He J."/>
            <person name="Cai T.M."/>
        </authorList>
    </citation>
    <scope>NUCLEOTIDE SEQUENCE</scope>
    <source>
        <strain evidence="6">SC_3</strain>
    </source>
</reference>
<dbReference type="InterPro" id="IPR029154">
    <property type="entry name" value="HIBADH-like_NADP-bd"/>
</dbReference>
<dbReference type="EMBL" id="KX823577">
    <property type="protein sequence ID" value="ARI47601.1"/>
    <property type="molecule type" value="Genomic_DNA"/>
</dbReference>
<accession>A0A1W5YR04</accession>
<dbReference type="InterPro" id="IPR015815">
    <property type="entry name" value="HIBADH-related"/>
</dbReference>
<evidence type="ECO:0000313" key="6">
    <source>
        <dbReference type="EMBL" id="ARI47601.1"/>
    </source>
</evidence>
<feature type="domain" description="3-hydroxyisobutyrate dehydrogenase-like NAD-binding" evidence="5">
    <location>
        <begin position="168"/>
        <end position="262"/>
    </location>
</feature>
<dbReference type="PANTHER" id="PTHR43060">
    <property type="entry name" value="3-HYDROXYISOBUTYRATE DEHYDROGENASE-LIKE 1, MITOCHONDRIAL-RELATED"/>
    <property type="match status" value="1"/>
</dbReference>
<dbReference type="GO" id="GO:0016491">
    <property type="term" value="F:oxidoreductase activity"/>
    <property type="evidence" value="ECO:0007669"/>
    <property type="project" value="UniProtKB-KW"/>
</dbReference>
<evidence type="ECO:0000259" key="4">
    <source>
        <dbReference type="Pfam" id="PF03446"/>
    </source>
</evidence>
<dbReference type="Pfam" id="PF03446">
    <property type="entry name" value="NAD_binding_2"/>
    <property type="match status" value="1"/>
</dbReference>
<dbReference type="GO" id="GO:0050661">
    <property type="term" value="F:NADP binding"/>
    <property type="evidence" value="ECO:0007669"/>
    <property type="project" value="InterPro"/>
</dbReference>
<evidence type="ECO:0000256" key="2">
    <source>
        <dbReference type="ARBA" id="ARBA00023027"/>
    </source>
</evidence>
<dbReference type="SUPFAM" id="SSF51735">
    <property type="entry name" value="NAD(P)-binding Rossmann-fold domains"/>
    <property type="match status" value="1"/>
</dbReference>
<dbReference type="Pfam" id="PF14833">
    <property type="entry name" value="NAD_binding_11"/>
    <property type="match status" value="1"/>
</dbReference>
<dbReference type="OrthoDB" id="9812907at2"/>
<evidence type="ECO:0000259" key="5">
    <source>
        <dbReference type="Pfam" id="PF14833"/>
    </source>
</evidence>
<dbReference type="Gene3D" id="3.40.50.720">
    <property type="entry name" value="NAD(P)-binding Rossmann-like Domain"/>
    <property type="match status" value="1"/>
</dbReference>
<dbReference type="PIRSF" id="PIRSF000103">
    <property type="entry name" value="HIBADH"/>
    <property type="match status" value="1"/>
</dbReference>
<proteinExistence type="predicted"/>
<evidence type="ECO:0000256" key="3">
    <source>
        <dbReference type="PIRSR" id="PIRSR000103-1"/>
    </source>
</evidence>
<dbReference type="InterPro" id="IPR006115">
    <property type="entry name" value="6PGDH_NADP-bd"/>
</dbReference>
<dbReference type="PANTHER" id="PTHR43060:SF15">
    <property type="entry name" value="3-HYDROXYISOBUTYRATE DEHYDROGENASE-LIKE 1, MITOCHONDRIAL-RELATED"/>
    <property type="match status" value="1"/>
</dbReference>
<organism evidence="6">
    <name type="scientific">Sphingobium phenoxybenzoativorans</name>
    <dbReference type="NCBI Taxonomy" id="1592790"/>
    <lineage>
        <taxon>Bacteria</taxon>
        <taxon>Pseudomonadati</taxon>
        <taxon>Pseudomonadota</taxon>
        <taxon>Alphaproteobacteria</taxon>
        <taxon>Sphingomonadales</taxon>
        <taxon>Sphingomonadaceae</taxon>
        <taxon>Sphingobium</taxon>
    </lineage>
</organism>
<dbReference type="GO" id="GO:0051287">
    <property type="term" value="F:NAD binding"/>
    <property type="evidence" value="ECO:0007669"/>
    <property type="project" value="InterPro"/>
</dbReference>
<keyword evidence="2" id="KW-0520">NAD</keyword>
<name>A0A1W5YR04_9SPHN</name>
<evidence type="ECO:0000256" key="1">
    <source>
        <dbReference type="ARBA" id="ARBA00023002"/>
    </source>
</evidence>
<dbReference type="InterPro" id="IPR013328">
    <property type="entry name" value="6PGD_dom2"/>
</dbReference>